<dbReference type="PANTHER" id="PTHR43364:SF6">
    <property type="entry name" value="OXIDOREDUCTASE-RELATED"/>
    <property type="match status" value="1"/>
</dbReference>
<gene>
    <name evidence="2" type="ORF">UFOPK1395_00318</name>
</gene>
<feature type="domain" description="NADP-dependent oxidoreductase" evidence="1">
    <location>
        <begin position="19"/>
        <end position="313"/>
    </location>
</feature>
<accession>A0A6J6AVL2</accession>
<dbReference type="PANTHER" id="PTHR43364">
    <property type="entry name" value="NADH-SPECIFIC METHYLGLYOXAL REDUCTASE-RELATED"/>
    <property type="match status" value="1"/>
</dbReference>
<sequence length="315" mass="34481">MKYDLDMITIPESDLVVHPLCLGSNIFGGNATEAESHLVMDAYRSHGGNFIDTADMYNQWVEGHVGGESESVIGSWMKSRGNRADMVIATKVSKMDRRPGLSARNIVAACEESLDRLQTDYIDLYYSHADDETVSLEETLGAYAQLIAEGKVRYIAASNFTPARLRESIKFSEENNLPSYIAVQDLYNLVDRTHYEAEMAATVADLGISNIPFYGIARGFLTGKYRPGITEVDSKRAAGAREYATDKNYAVLTAMDEVAKAHNAPLGAIALGWLRAQPTVSTPIASARTVAQLEEIIQIVELTSDEVETLNALSA</sequence>
<dbReference type="AlphaFoldDB" id="A0A6J6AVL2"/>
<evidence type="ECO:0000259" key="1">
    <source>
        <dbReference type="Pfam" id="PF00248"/>
    </source>
</evidence>
<dbReference type="Pfam" id="PF00248">
    <property type="entry name" value="Aldo_ket_red"/>
    <property type="match status" value="1"/>
</dbReference>
<dbReference type="GO" id="GO:0005829">
    <property type="term" value="C:cytosol"/>
    <property type="evidence" value="ECO:0007669"/>
    <property type="project" value="TreeGrafter"/>
</dbReference>
<reference evidence="2" key="1">
    <citation type="submission" date="2020-05" db="EMBL/GenBank/DDBJ databases">
        <authorList>
            <person name="Chiriac C."/>
            <person name="Salcher M."/>
            <person name="Ghai R."/>
            <person name="Kavagutti S V."/>
        </authorList>
    </citation>
    <scope>NUCLEOTIDE SEQUENCE</scope>
</reference>
<dbReference type="InterPro" id="IPR036812">
    <property type="entry name" value="NAD(P)_OxRdtase_dom_sf"/>
</dbReference>
<name>A0A6J6AVL2_9ZZZZ</name>
<dbReference type="InterPro" id="IPR050523">
    <property type="entry name" value="AKR_Detox_Biosynth"/>
</dbReference>
<dbReference type="CDD" id="cd19081">
    <property type="entry name" value="AKR_AKR9C1"/>
    <property type="match status" value="1"/>
</dbReference>
<evidence type="ECO:0000313" key="2">
    <source>
        <dbReference type="EMBL" id="CAB4530862.1"/>
    </source>
</evidence>
<organism evidence="2">
    <name type="scientific">freshwater metagenome</name>
    <dbReference type="NCBI Taxonomy" id="449393"/>
    <lineage>
        <taxon>unclassified sequences</taxon>
        <taxon>metagenomes</taxon>
        <taxon>ecological metagenomes</taxon>
    </lineage>
</organism>
<dbReference type="SUPFAM" id="SSF51430">
    <property type="entry name" value="NAD(P)-linked oxidoreductase"/>
    <property type="match status" value="1"/>
</dbReference>
<dbReference type="Gene3D" id="3.20.20.100">
    <property type="entry name" value="NADP-dependent oxidoreductase domain"/>
    <property type="match status" value="1"/>
</dbReference>
<dbReference type="EMBL" id="CAEZSB010000019">
    <property type="protein sequence ID" value="CAB4530862.1"/>
    <property type="molecule type" value="Genomic_DNA"/>
</dbReference>
<dbReference type="InterPro" id="IPR023210">
    <property type="entry name" value="NADP_OxRdtase_dom"/>
</dbReference>
<protein>
    <submittedName>
        <fullName evidence="2">Unannotated protein</fullName>
    </submittedName>
</protein>
<proteinExistence type="predicted"/>